<dbReference type="AlphaFoldDB" id="A0A1B0C0D6"/>
<organism evidence="2 3">
    <name type="scientific">Glossina palpalis gambiensis</name>
    <dbReference type="NCBI Taxonomy" id="67801"/>
    <lineage>
        <taxon>Eukaryota</taxon>
        <taxon>Metazoa</taxon>
        <taxon>Ecdysozoa</taxon>
        <taxon>Arthropoda</taxon>
        <taxon>Hexapoda</taxon>
        <taxon>Insecta</taxon>
        <taxon>Pterygota</taxon>
        <taxon>Neoptera</taxon>
        <taxon>Endopterygota</taxon>
        <taxon>Diptera</taxon>
        <taxon>Brachycera</taxon>
        <taxon>Muscomorpha</taxon>
        <taxon>Hippoboscoidea</taxon>
        <taxon>Glossinidae</taxon>
        <taxon>Glossina</taxon>
    </lineage>
</organism>
<dbReference type="EMBL" id="JXJN01023541">
    <property type="status" value="NOT_ANNOTATED_CDS"/>
    <property type="molecule type" value="Genomic_DNA"/>
</dbReference>
<keyword evidence="1" id="KW-0812">Transmembrane</keyword>
<dbReference type="EMBL" id="JXJN01023540">
    <property type="status" value="NOT_ANNOTATED_CDS"/>
    <property type="molecule type" value="Genomic_DNA"/>
</dbReference>
<feature type="transmembrane region" description="Helical" evidence="1">
    <location>
        <begin position="94"/>
        <end position="116"/>
    </location>
</feature>
<reference evidence="3" key="1">
    <citation type="submission" date="2015-01" db="EMBL/GenBank/DDBJ databases">
        <authorList>
            <person name="Aksoy S."/>
            <person name="Warren W."/>
            <person name="Wilson R.K."/>
        </authorList>
    </citation>
    <scope>NUCLEOTIDE SEQUENCE [LARGE SCALE GENOMIC DNA]</scope>
    <source>
        <strain evidence="3">IAEA</strain>
    </source>
</reference>
<evidence type="ECO:0000313" key="2">
    <source>
        <dbReference type="EnsemblMetazoa" id="GPPI045820-PA"/>
    </source>
</evidence>
<keyword evidence="1" id="KW-0472">Membrane</keyword>
<sequence>MYIIYDSQCSRKVVIQQHSTTQHNLAQPNSTHSHLTAAAYSISISSIGNNILQKHVSNQQRSPRVGSTTIVTTRKTQTTTRTIIGYSVHKTGKCIYWSIIIVIVVLVVLVVVVVFATA</sequence>
<name>A0A1B0C0D6_9MUSC</name>
<keyword evidence="3" id="KW-1185">Reference proteome</keyword>
<evidence type="ECO:0000313" key="3">
    <source>
        <dbReference type="Proteomes" id="UP000092460"/>
    </source>
</evidence>
<reference evidence="2" key="2">
    <citation type="submission" date="2020-05" db="UniProtKB">
        <authorList>
            <consortium name="EnsemblMetazoa"/>
        </authorList>
    </citation>
    <scope>IDENTIFICATION</scope>
    <source>
        <strain evidence="2">IAEA</strain>
    </source>
</reference>
<dbReference type="VEuPathDB" id="VectorBase:GPPI045820"/>
<dbReference type="EnsemblMetazoa" id="GPPI045820-RA">
    <property type="protein sequence ID" value="GPPI045820-PA"/>
    <property type="gene ID" value="GPPI045820"/>
</dbReference>
<accession>A0A1B0C0D6</accession>
<evidence type="ECO:0000256" key="1">
    <source>
        <dbReference type="SAM" id="Phobius"/>
    </source>
</evidence>
<protein>
    <submittedName>
        <fullName evidence="2">Uncharacterized protein</fullName>
    </submittedName>
</protein>
<proteinExistence type="predicted"/>
<dbReference type="Proteomes" id="UP000092460">
    <property type="component" value="Unassembled WGS sequence"/>
</dbReference>
<keyword evidence="1" id="KW-1133">Transmembrane helix</keyword>